<organism evidence="15 16">
    <name type="scientific">Aspergillus ellipticus CBS 707.79</name>
    <dbReference type="NCBI Taxonomy" id="1448320"/>
    <lineage>
        <taxon>Eukaryota</taxon>
        <taxon>Fungi</taxon>
        <taxon>Dikarya</taxon>
        <taxon>Ascomycota</taxon>
        <taxon>Pezizomycotina</taxon>
        <taxon>Eurotiomycetes</taxon>
        <taxon>Eurotiomycetidae</taxon>
        <taxon>Eurotiales</taxon>
        <taxon>Aspergillaceae</taxon>
        <taxon>Aspergillus</taxon>
        <taxon>Aspergillus subgen. Circumdati</taxon>
    </lineage>
</organism>
<feature type="compositionally biased region" description="Acidic residues" evidence="14">
    <location>
        <begin position="76"/>
        <end position="90"/>
    </location>
</feature>
<evidence type="ECO:0000256" key="10">
    <source>
        <dbReference type="ARBA" id="ARBA00023159"/>
    </source>
</evidence>
<feature type="compositionally biased region" description="Basic and acidic residues" evidence="14">
    <location>
        <begin position="65"/>
        <end position="75"/>
    </location>
</feature>
<evidence type="ECO:0000256" key="6">
    <source>
        <dbReference type="ARBA" id="ARBA00022454"/>
    </source>
</evidence>
<keyword evidence="8" id="KW-0779">Telomere</keyword>
<dbReference type="AlphaFoldDB" id="A0A319EEU0"/>
<keyword evidence="11" id="KW-0804">Transcription</keyword>
<evidence type="ECO:0000256" key="14">
    <source>
        <dbReference type="SAM" id="MobiDB-lite"/>
    </source>
</evidence>
<evidence type="ECO:0000256" key="1">
    <source>
        <dbReference type="ARBA" id="ARBA00004123"/>
    </source>
</evidence>
<dbReference type="GO" id="GO:0005634">
    <property type="term" value="C:nucleus"/>
    <property type="evidence" value="ECO:0007669"/>
    <property type="project" value="UniProtKB-SubCell"/>
</dbReference>
<sequence length="90" mass="9737">MSLHLTATYTSPTPSHPSHTFSHSIAAPPPTSVPAKSAFLADLRARVPALQSDINAFLTARMDDDKRAAGQVDEKESQEEENYGEEVVEA</sequence>
<keyword evidence="9" id="KW-0805">Transcription regulation</keyword>
<keyword evidence="10" id="KW-0010">Activator</keyword>
<evidence type="ECO:0000256" key="8">
    <source>
        <dbReference type="ARBA" id="ARBA00022895"/>
    </source>
</evidence>
<comment type="similarity">
    <text evidence="3">Belongs to the GON7 family.</text>
</comment>
<dbReference type="STRING" id="1448320.A0A319EEU0"/>
<evidence type="ECO:0000256" key="5">
    <source>
        <dbReference type="ARBA" id="ARBA00019746"/>
    </source>
</evidence>
<dbReference type="GO" id="GO:0000781">
    <property type="term" value="C:chromosome, telomeric region"/>
    <property type="evidence" value="ECO:0007669"/>
    <property type="project" value="UniProtKB-SubCell"/>
</dbReference>
<dbReference type="Pfam" id="PF08738">
    <property type="entry name" value="Gon7"/>
    <property type="match status" value="1"/>
</dbReference>
<proteinExistence type="inferred from homology"/>
<keyword evidence="12" id="KW-0539">Nucleus</keyword>
<comment type="subunit">
    <text evidence="4">Component of the EKC/KEOPS complex composed of at least BUD32, CGI121, GON7, KAE1 and PCC1; the whole complex dimerizes.</text>
</comment>
<accession>A0A319EEU0</accession>
<keyword evidence="6" id="KW-0158">Chromosome</keyword>
<dbReference type="Proteomes" id="UP000247810">
    <property type="component" value="Unassembled WGS sequence"/>
</dbReference>
<comment type="function">
    <text evidence="13">Component of the EKC/KEOPS complex that is required for the formation of a threonylcarbamoyl group on adenosine at position 37 (t(6)A37) in tRNAs that read codons beginning with adenine. The complex is probably involved in the transfer of the threonylcarbamoyl moiety of threonylcarbamoyl-AMP (TC-AMP) to the N6 group of A37. GON7 likely plays a supporting role to the catalytic subunit KAE1 in the complex. The EKC/KEOPS complex also promotes both telomere uncapping and telomere elongation. The complex is required for efficient recruitment of transcriptional coactivators.</text>
</comment>
<dbReference type="VEuPathDB" id="FungiDB:BO71DRAFT_402943"/>
<evidence type="ECO:0000256" key="12">
    <source>
        <dbReference type="ARBA" id="ARBA00023242"/>
    </source>
</evidence>
<dbReference type="GO" id="GO:0008033">
    <property type="term" value="P:tRNA processing"/>
    <property type="evidence" value="ECO:0007669"/>
    <property type="project" value="UniProtKB-KW"/>
</dbReference>
<feature type="region of interest" description="Disordered" evidence="14">
    <location>
        <begin position="1"/>
        <end position="33"/>
    </location>
</feature>
<evidence type="ECO:0000313" key="15">
    <source>
        <dbReference type="EMBL" id="PYH89562.1"/>
    </source>
</evidence>
<protein>
    <recommendedName>
        <fullName evidence="5">EKC/KEOPS complex subunit GON7</fullName>
    </recommendedName>
</protein>
<reference evidence="15 16" key="1">
    <citation type="submission" date="2018-02" db="EMBL/GenBank/DDBJ databases">
        <title>The genomes of Aspergillus section Nigri reveals drivers in fungal speciation.</title>
        <authorList>
            <consortium name="DOE Joint Genome Institute"/>
            <person name="Vesth T.C."/>
            <person name="Nybo J."/>
            <person name="Theobald S."/>
            <person name="Brandl J."/>
            <person name="Frisvad J.C."/>
            <person name="Nielsen K.F."/>
            <person name="Lyhne E.K."/>
            <person name="Kogle M.E."/>
            <person name="Kuo A."/>
            <person name="Riley R."/>
            <person name="Clum A."/>
            <person name="Nolan M."/>
            <person name="Lipzen A."/>
            <person name="Salamov A."/>
            <person name="Henrissat B."/>
            <person name="Wiebenga A."/>
            <person name="De vries R.P."/>
            <person name="Grigoriev I.V."/>
            <person name="Mortensen U.H."/>
            <person name="Andersen M.R."/>
            <person name="Baker S.E."/>
        </authorList>
    </citation>
    <scope>NUCLEOTIDE SEQUENCE [LARGE SCALE GENOMIC DNA]</scope>
    <source>
        <strain evidence="15 16">CBS 707.79</strain>
    </source>
</reference>
<evidence type="ECO:0000256" key="13">
    <source>
        <dbReference type="ARBA" id="ARBA00025393"/>
    </source>
</evidence>
<dbReference type="OrthoDB" id="2288868at2759"/>
<dbReference type="InterPro" id="IPR014849">
    <property type="entry name" value="EKC/KEOPS_Gon7"/>
</dbReference>
<name>A0A319EEU0_9EURO</name>
<evidence type="ECO:0000256" key="4">
    <source>
        <dbReference type="ARBA" id="ARBA00011534"/>
    </source>
</evidence>
<feature type="compositionally biased region" description="Low complexity" evidence="14">
    <location>
        <begin position="10"/>
        <end position="24"/>
    </location>
</feature>
<evidence type="ECO:0000313" key="16">
    <source>
        <dbReference type="Proteomes" id="UP000247810"/>
    </source>
</evidence>
<evidence type="ECO:0000256" key="2">
    <source>
        <dbReference type="ARBA" id="ARBA00004574"/>
    </source>
</evidence>
<gene>
    <name evidence="15" type="ORF">BO71DRAFT_402943</name>
</gene>
<keyword evidence="7" id="KW-0819">tRNA processing</keyword>
<feature type="region of interest" description="Disordered" evidence="14">
    <location>
        <begin position="65"/>
        <end position="90"/>
    </location>
</feature>
<evidence type="ECO:0000256" key="11">
    <source>
        <dbReference type="ARBA" id="ARBA00023163"/>
    </source>
</evidence>
<dbReference type="EMBL" id="KZ826023">
    <property type="protein sequence ID" value="PYH89562.1"/>
    <property type="molecule type" value="Genomic_DNA"/>
</dbReference>
<evidence type="ECO:0000256" key="9">
    <source>
        <dbReference type="ARBA" id="ARBA00023015"/>
    </source>
</evidence>
<keyword evidence="16" id="KW-1185">Reference proteome</keyword>
<evidence type="ECO:0000256" key="7">
    <source>
        <dbReference type="ARBA" id="ARBA00022694"/>
    </source>
</evidence>
<evidence type="ECO:0000256" key="3">
    <source>
        <dbReference type="ARBA" id="ARBA00008529"/>
    </source>
</evidence>
<comment type="subcellular location">
    <subcellularLocation>
        <location evidence="2">Chromosome</location>
        <location evidence="2">Telomere</location>
    </subcellularLocation>
    <subcellularLocation>
        <location evidence="1">Nucleus</location>
    </subcellularLocation>
</comment>